<geneLocation type="plasmid" evidence="1">
    <name>pChr15</name>
</geneLocation>
<evidence type="ECO:0000313" key="1">
    <source>
        <dbReference type="EMBL" id="ABR67055.1"/>
    </source>
</evidence>
<protein>
    <submittedName>
        <fullName evidence="1">Uncharacterized protein</fullName>
    </submittedName>
</protein>
<name>A6YFP4_9MICC</name>
<dbReference type="AlphaFoldDB" id="A6YFP4"/>
<organism evidence="1">
    <name type="scientific">Arthrobacter sp. Chr15</name>
    <dbReference type="NCBI Taxonomy" id="447032"/>
    <lineage>
        <taxon>Bacteria</taxon>
        <taxon>Bacillati</taxon>
        <taxon>Actinomycetota</taxon>
        <taxon>Actinomycetes</taxon>
        <taxon>Micrococcales</taxon>
        <taxon>Micrococcaceae</taxon>
        <taxon>Arthrobacter</taxon>
    </lineage>
</organism>
<proteinExistence type="predicted"/>
<reference evidence="1" key="1">
    <citation type="journal article" date="2008" name="Plasmid">
        <title>Comparative analysis of eight Arthrobacter plasmids.</title>
        <authorList>
            <person name="Jerke K."/>
            <person name="Nakatsu C.H."/>
            <person name="Beasley F."/>
            <person name="Konopka A."/>
        </authorList>
    </citation>
    <scope>NUCLEOTIDE SEQUENCE</scope>
    <source>
        <strain evidence="1">Chr15</strain>
        <plasmid evidence="1">pChr15</plasmid>
    </source>
</reference>
<accession>A6YFP4</accession>
<keyword evidence="1" id="KW-0614">Plasmid</keyword>
<dbReference type="EMBL" id="EF495212">
    <property type="protein sequence ID" value="ABR67055.1"/>
    <property type="molecule type" value="Genomic_DNA"/>
</dbReference>
<sequence>MIASASSTWHHLRLPIRSSGSPAAPVSCASLSGSDLLGATTPPIYRSLRCTPRRRYMRKTSITPQLGKPANRVTIRRLIFLRIGGTSPY</sequence>